<dbReference type="GO" id="GO:0046677">
    <property type="term" value="P:response to antibiotic"/>
    <property type="evidence" value="ECO:0007669"/>
    <property type="project" value="UniProtKB-KW"/>
</dbReference>
<feature type="transmembrane region" description="Helical" evidence="7">
    <location>
        <begin position="95"/>
        <end position="115"/>
    </location>
</feature>
<dbReference type="Pfam" id="PF07690">
    <property type="entry name" value="MFS_1"/>
    <property type="match status" value="1"/>
</dbReference>
<evidence type="ECO:0000256" key="2">
    <source>
        <dbReference type="ARBA" id="ARBA00022692"/>
    </source>
</evidence>
<feature type="transmembrane region" description="Helical" evidence="7">
    <location>
        <begin position="155"/>
        <end position="174"/>
    </location>
</feature>
<dbReference type="SUPFAM" id="SSF103473">
    <property type="entry name" value="MFS general substrate transporter"/>
    <property type="match status" value="1"/>
</dbReference>
<dbReference type="GO" id="GO:0005886">
    <property type="term" value="C:plasma membrane"/>
    <property type="evidence" value="ECO:0007669"/>
    <property type="project" value="UniProtKB-SubCell"/>
</dbReference>
<dbReference type="InterPro" id="IPR036259">
    <property type="entry name" value="MFS_trans_sf"/>
</dbReference>
<dbReference type="PANTHER" id="PTHR42718">
    <property type="entry name" value="MAJOR FACILITATOR SUPERFAMILY MULTIDRUG TRANSPORTER MFSC"/>
    <property type="match status" value="1"/>
</dbReference>
<sequence>MAAQNTAITDTAPAGDAQSPTGRQWLALAVLVFSQLAVWLDNTVLNVALKTLADPDEGLGASPNQLQWSISSYTLVFAVLLFTGGVLADRYGHRNLLLTGMLVFGGSSAWAGYAGSATELIVARGAMGVGSALIMPATLALIAQVFDERHRATAIAIWSGSSGIAIATGPMLSGVLLDHFWWGSVFLVNVPIVVLCVAGSLVFLPGAAAKVRQKFDPLGVVLSTVGLFAIVWAVIEGGHRNDWNDPAILGAFTVGAVLVLVFVLVELRVDNPSFDVRLFRNSRFTGASVAVMLTFLRPQRLDVLHELLSPGRPRADPAGVRAVHRPRRDRRAAGRTAVGEAGAGVRGAARRHRRHADRHDRLLRVRLPRRAQRTGPVLGLPHPPGARHGRRRRPHHRGHHVRPALRPHGRRIRRQQRDAADRRRPRGRGPRLHPRRGLPRRDQPQAGRSAARRRRSRRGVPRGHPAHRRAAASAAAVRLRRPGVRARHARRRRDRRHRRGGRRGHHLVDVPAGDVRRERPLSPLSPLSPLTARDPFLASPGVRA</sequence>
<feature type="compositionally biased region" description="Basic residues" evidence="6">
    <location>
        <begin position="423"/>
        <end position="438"/>
    </location>
</feature>
<dbReference type="HOGENOM" id="CLU_500482_0_0_11"/>
<feature type="domain" description="Major facilitator superfamily (MFS) profile" evidence="8">
    <location>
        <begin position="27"/>
        <end position="544"/>
    </location>
</feature>
<feature type="transmembrane region" description="Helical" evidence="7">
    <location>
        <begin position="180"/>
        <end position="203"/>
    </location>
</feature>
<dbReference type="EMBL" id="GG657754">
    <property type="protein sequence ID" value="EFL25812.1"/>
    <property type="molecule type" value="Genomic_DNA"/>
</dbReference>
<evidence type="ECO:0000313" key="9">
    <source>
        <dbReference type="EMBL" id="EFL25812.1"/>
    </source>
</evidence>
<dbReference type="Gene3D" id="1.20.1720.10">
    <property type="entry name" value="Multidrug resistance protein D"/>
    <property type="match status" value="1"/>
</dbReference>
<name>D9WMA8_9ACTN</name>
<feature type="region of interest" description="Disordered" evidence="6">
    <location>
        <begin position="315"/>
        <end position="544"/>
    </location>
</feature>
<comment type="subcellular location">
    <subcellularLocation>
        <location evidence="1">Cell membrane</location>
        <topology evidence="1">Multi-pass membrane protein</topology>
    </subcellularLocation>
</comment>
<dbReference type="CDD" id="cd17321">
    <property type="entry name" value="MFS_MMR_MDR_like"/>
    <property type="match status" value="1"/>
</dbReference>
<feature type="compositionally biased region" description="Basic residues" evidence="6">
    <location>
        <begin position="478"/>
        <end position="505"/>
    </location>
</feature>
<evidence type="ECO:0000256" key="6">
    <source>
        <dbReference type="SAM" id="MobiDB-lite"/>
    </source>
</evidence>
<feature type="transmembrane region" description="Helical" evidence="7">
    <location>
        <begin position="215"/>
        <end position="235"/>
    </location>
</feature>
<dbReference type="STRING" id="457427.SSOG_05525"/>
<keyword evidence="10" id="KW-1185">Reference proteome</keyword>
<keyword evidence="5" id="KW-0046">Antibiotic resistance</keyword>
<evidence type="ECO:0000256" key="3">
    <source>
        <dbReference type="ARBA" id="ARBA00022989"/>
    </source>
</evidence>
<evidence type="ECO:0000259" key="8">
    <source>
        <dbReference type="PROSITE" id="PS50850"/>
    </source>
</evidence>
<protein>
    <submittedName>
        <fullName evidence="9">Integral membrane protein</fullName>
    </submittedName>
</protein>
<evidence type="ECO:0000256" key="7">
    <source>
        <dbReference type="SAM" id="Phobius"/>
    </source>
</evidence>
<feature type="transmembrane region" description="Helical" evidence="7">
    <location>
        <begin position="247"/>
        <end position="267"/>
    </location>
</feature>
<dbReference type="InterPro" id="IPR011701">
    <property type="entry name" value="MFS"/>
</dbReference>
<dbReference type="AlphaFoldDB" id="D9WMA8"/>
<feature type="transmembrane region" description="Helical" evidence="7">
    <location>
        <begin position="68"/>
        <end position="88"/>
    </location>
</feature>
<evidence type="ECO:0000256" key="5">
    <source>
        <dbReference type="ARBA" id="ARBA00023251"/>
    </source>
</evidence>
<feature type="transmembrane region" description="Helical" evidence="7">
    <location>
        <begin position="25"/>
        <end position="48"/>
    </location>
</feature>
<accession>D9WMA8</accession>
<feature type="transmembrane region" description="Helical" evidence="7">
    <location>
        <begin position="121"/>
        <end position="143"/>
    </location>
</feature>
<organism evidence="9 10">
    <name type="scientific">Streptomyces himastatinicus ATCC 53653</name>
    <dbReference type="NCBI Taxonomy" id="457427"/>
    <lineage>
        <taxon>Bacteria</taxon>
        <taxon>Bacillati</taxon>
        <taxon>Actinomycetota</taxon>
        <taxon>Actinomycetes</taxon>
        <taxon>Kitasatosporales</taxon>
        <taxon>Streptomycetaceae</taxon>
        <taxon>Streptomyces</taxon>
        <taxon>Streptomyces violaceusniger group</taxon>
    </lineage>
</organism>
<feature type="compositionally biased region" description="Low complexity" evidence="6">
    <location>
        <begin position="521"/>
        <end position="530"/>
    </location>
</feature>
<dbReference type="GO" id="GO:0022857">
    <property type="term" value="F:transmembrane transporter activity"/>
    <property type="evidence" value="ECO:0007669"/>
    <property type="project" value="InterPro"/>
</dbReference>
<dbReference type="PROSITE" id="PS50850">
    <property type="entry name" value="MFS"/>
    <property type="match status" value="1"/>
</dbReference>
<evidence type="ECO:0000313" key="10">
    <source>
        <dbReference type="Proteomes" id="UP000003963"/>
    </source>
</evidence>
<proteinExistence type="predicted"/>
<feature type="compositionally biased region" description="Basic residues" evidence="6">
    <location>
        <begin position="450"/>
        <end position="470"/>
    </location>
</feature>
<feature type="compositionally biased region" description="Basic residues" evidence="6">
    <location>
        <begin position="385"/>
        <end position="414"/>
    </location>
</feature>
<keyword evidence="4 7" id="KW-0472">Membrane</keyword>
<keyword evidence="2 7" id="KW-0812">Transmembrane</keyword>
<keyword evidence="3 7" id="KW-1133">Transmembrane helix</keyword>
<gene>
    <name evidence="9" type="ORF">SSOG_05525</name>
</gene>
<reference evidence="9 10" key="1">
    <citation type="submission" date="2009-02" db="EMBL/GenBank/DDBJ databases">
        <title>Annotation of Streptomyces hygroscopicus strain ATCC 53653.</title>
        <authorList>
            <consortium name="The Broad Institute Genome Sequencing Platform"/>
            <consortium name="Broad Institute Microbial Sequencing Center"/>
            <person name="Fischbach M."/>
            <person name="Godfrey P."/>
            <person name="Ward D."/>
            <person name="Young S."/>
            <person name="Zeng Q."/>
            <person name="Koehrsen M."/>
            <person name="Alvarado L."/>
            <person name="Berlin A.M."/>
            <person name="Bochicchio J."/>
            <person name="Borenstein D."/>
            <person name="Chapman S.B."/>
            <person name="Chen Z."/>
            <person name="Engels R."/>
            <person name="Freedman E."/>
            <person name="Gellesch M."/>
            <person name="Goldberg J."/>
            <person name="Griggs A."/>
            <person name="Gujja S."/>
            <person name="Heilman E.R."/>
            <person name="Heiman D.I."/>
            <person name="Hepburn T.A."/>
            <person name="Howarth C."/>
            <person name="Jen D."/>
            <person name="Larson L."/>
            <person name="Lewis B."/>
            <person name="Mehta T."/>
            <person name="Park D."/>
            <person name="Pearson M."/>
            <person name="Richards J."/>
            <person name="Roberts A."/>
            <person name="Saif S."/>
            <person name="Shea T.D."/>
            <person name="Shenoy N."/>
            <person name="Sisk P."/>
            <person name="Stolte C."/>
            <person name="Sykes S.N."/>
            <person name="Thomson T."/>
            <person name="Walk T."/>
            <person name="White J."/>
            <person name="Yandava C."/>
            <person name="Straight P."/>
            <person name="Clardy J."/>
            <person name="Hung D."/>
            <person name="Kolter R."/>
            <person name="Mekalanos J."/>
            <person name="Walker S."/>
            <person name="Walsh C.T."/>
            <person name="Wieland-Brown L.C."/>
            <person name="Haas B."/>
            <person name="Nusbaum C."/>
            <person name="Birren B."/>
        </authorList>
    </citation>
    <scope>NUCLEOTIDE SEQUENCE [LARGE SCALE GENOMIC DNA]</scope>
    <source>
        <strain evidence="9 10">ATCC 53653</strain>
    </source>
</reference>
<dbReference type="Proteomes" id="UP000003963">
    <property type="component" value="Unassembled WGS sequence"/>
</dbReference>
<dbReference type="PANTHER" id="PTHR42718:SF42">
    <property type="entry name" value="EXPORT PROTEIN"/>
    <property type="match status" value="1"/>
</dbReference>
<evidence type="ECO:0000256" key="1">
    <source>
        <dbReference type="ARBA" id="ARBA00004651"/>
    </source>
</evidence>
<evidence type="ECO:0000256" key="4">
    <source>
        <dbReference type="ARBA" id="ARBA00023136"/>
    </source>
</evidence>
<dbReference type="InterPro" id="IPR020846">
    <property type="entry name" value="MFS_dom"/>
</dbReference>